<dbReference type="Pfam" id="PF12833">
    <property type="entry name" value="HTH_18"/>
    <property type="match status" value="1"/>
</dbReference>
<dbReference type="RefSeq" id="WP_133233065.1">
    <property type="nucleotide sequence ID" value="NZ_SMRT01000014.1"/>
</dbReference>
<evidence type="ECO:0000313" key="7">
    <source>
        <dbReference type="Proteomes" id="UP000295636"/>
    </source>
</evidence>
<dbReference type="AlphaFoldDB" id="A0A4R5KH16"/>
<evidence type="ECO:0000256" key="2">
    <source>
        <dbReference type="ARBA" id="ARBA00023125"/>
    </source>
</evidence>
<evidence type="ECO:0000256" key="4">
    <source>
        <dbReference type="SAM" id="Phobius"/>
    </source>
</evidence>
<keyword evidence="4" id="KW-0812">Transmembrane</keyword>
<feature type="domain" description="HTH araC/xylS-type" evidence="5">
    <location>
        <begin position="666"/>
        <end position="764"/>
    </location>
</feature>
<proteinExistence type="predicted"/>
<keyword evidence="4" id="KW-0472">Membrane</keyword>
<gene>
    <name evidence="6" type="ORF">E1757_24315</name>
</gene>
<evidence type="ECO:0000313" key="6">
    <source>
        <dbReference type="EMBL" id="TDF94028.1"/>
    </source>
</evidence>
<dbReference type="Proteomes" id="UP000295636">
    <property type="component" value="Unassembled WGS sequence"/>
</dbReference>
<dbReference type="InterPro" id="IPR018062">
    <property type="entry name" value="HTH_AraC-typ_CS"/>
</dbReference>
<keyword evidence="3" id="KW-0804">Transcription</keyword>
<feature type="transmembrane region" description="Helical" evidence="4">
    <location>
        <begin position="12"/>
        <end position="33"/>
    </location>
</feature>
<dbReference type="PROSITE" id="PS01124">
    <property type="entry name" value="HTH_ARAC_FAMILY_2"/>
    <property type="match status" value="1"/>
</dbReference>
<evidence type="ECO:0000256" key="1">
    <source>
        <dbReference type="ARBA" id="ARBA00023015"/>
    </source>
</evidence>
<comment type="caution">
    <text evidence="6">The sequence shown here is derived from an EMBL/GenBank/DDBJ whole genome shotgun (WGS) entry which is preliminary data.</text>
</comment>
<dbReference type="EMBL" id="SMRT01000014">
    <property type="protein sequence ID" value="TDF94028.1"/>
    <property type="molecule type" value="Genomic_DNA"/>
</dbReference>
<dbReference type="PANTHER" id="PTHR43280">
    <property type="entry name" value="ARAC-FAMILY TRANSCRIPTIONAL REGULATOR"/>
    <property type="match status" value="1"/>
</dbReference>
<dbReference type="PANTHER" id="PTHR43280:SF10">
    <property type="entry name" value="REGULATORY PROTEIN POCR"/>
    <property type="match status" value="1"/>
</dbReference>
<dbReference type="InterPro" id="IPR018060">
    <property type="entry name" value="HTH_AraC"/>
</dbReference>
<evidence type="ECO:0000259" key="5">
    <source>
        <dbReference type="PROSITE" id="PS01124"/>
    </source>
</evidence>
<protein>
    <submittedName>
        <fullName evidence="6">AraC family transcriptional regulator</fullName>
    </submittedName>
</protein>
<dbReference type="InterPro" id="IPR041522">
    <property type="entry name" value="CdaR_GGDEF"/>
</dbReference>
<keyword evidence="7" id="KW-1185">Reference proteome</keyword>
<dbReference type="Gene3D" id="1.10.10.60">
    <property type="entry name" value="Homeodomain-like"/>
    <property type="match status" value="2"/>
</dbReference>
<organism evidence="6 7">
    <name type="scientific">Paenibacillus piri</name>
    <dbReference type="NCBI Taxonomy" id="2547395"/>
    <lineage>
        <taxon>Bacteria</taxon>
        <taxon>Bacillati</taxon>
        <taxon>Bacillota</taxon>
        <taxon>Bacilli</taxon>
        <taxon>Bacillales</taxon>
        <taxon>Paenibacillaceae</taxon>
        <taxon>Paenibacillus</taxon>
    </lineage>
</organism>
<name>A0A4R5KH16_9BACL</name>
<evidence type="ECO:0000256" key="3">
    <source>
        <dbReference type="ARBA" id="ARBA00023163"/>
    </source>
</evidence>
<reference evidence="6 7" key="1">
    <citation type="submission" date="2019-03" db="EMBL/GenBank/DDBJ databases">
        <title>This is whole genome sequence of Paenibacillus sp MS74 strain.</title>
        <authorList>
            <person name="Trinh H.N."/>
        </authorList>
    </citation>
    <scope>NUCLEOTIDE SEQUENCE [LARGE SCALE GENOMIC DNA]</scope>
    <source>
        <strain evidence="6 7">MS74</strain>
    </source>
</reference>
<dbReference type="PROSITE" id="PS00041">
    <property type="entry name" value="HTH_ARAC_FAMILY_1"/>
    <property type="match status" value="1"/>
</dbReference>
<dbReference type="GO" id="GO:0003700">
    <property type="term" value="F:DNA-binding transcription factor activity"/>
    <property type="evidence" value="ECO:0007669"/>
    <property type="project" value="InterPro"/>
</dbReference>
<accession>A0A4R5KH16</accession>
<dbReference type="SUPFAM" id="SSF46689">
    <property type="entry name" value="Homeodomain-like"/>
    <property type="match status" value="1"/>
</dbReference>
<dbReference type="OrthoDB" id="1975037at2"/>
<keyword evidence="2" id="KW-0238">DNA-binding</keyword>
<dbReference type="InterPro" id="IPR009057">
    <property type="entry name" value="Homeodomain-like_sf"/>
</dbReference>
<dbReference type="SMART" id="SM00342">
    <property type="entry name" value="HTH_ARAC"/>
    <property type="match status" value="1"/>
</dbReference>
<feature type="transmembrane region" description="Helical" evidence="4">
    <location>
        <begin position="297"/>
        <end position="319"/>
    </location>
</feature>
<dbReference type="GO" id="GO:0043565">
    <property type="term" value="F:sequence-specific DNA binding"/>
    <property type="evidence" value="ECO:0007669"/>
    <property type="project" value="InterPro"/>
</dbReference>
<sequence length="766" mass="88325">MMKYSSSKYLRRLILFSSILCSVPVLISGYFSYLKASDKIQEKVNEGNKQILTQTEMRVEQILKTVDTTITQFANSPIIGNSLQKNLTSEDFIIAGELSQRLHLLQASNLGLYDMYLINLNKEWGMNNSGMFRFNEVERTAHYVDYANEPRPSFWVKETTFPTDGNPDKEDHEYTINFVKKLPINTLNPTGLVIAEISGYKIKELVTGSSNLGQMMILDQDYRLLDYERDDGKFAQNLLTETIVGQLKQMSRESGYLDTYLESVGKVGITFRKSAYNGWIYLSIMKESDITKESKTIGWITMYTCLGITLLAFLFSVFGSTKMYIPIKRIYENLAGSLETEIPKSGKDEIQMIDEGLSRLLVTKSMMASQITVQMQSLKELFVLKLFQGALKPKEIAEKLASFGYPSSFDWLCVLNLQVDTIMNPRYKEEDRDLLMYAINNIVSDHIPQEYRLSPILYEQSQVTLVGGNQQSLEQFKTDIYTLVEDIQKAVEHYLELTVSIGISRPFHDFVHTPKAYQEGIEALKYRIQFGRGIILCFDDLTPVQTVRYLIPERIENELIDSIKGNEQEKAEELLHRFIVEVFKPEASNQDYQVHLVRLLMELIRLAEKGGESLQSLIGSETSLFDQLFSLHTIQDIEKWFANTLIPPIMAALQMQRELPYHTISDQIVHMIHDEYDLDLTLDLCASRLNLHPNYVGKVFLKETGSKFSDYLLQYRLKIAQKWLIDSDLKISEIADKLRYNNPQNFIRYFRKMVGITPGQFREQNK</sequence>
<keyword evidence="1" id="KW-0805">Transcription regulation</keyword>
<keyword evidence="4" id="KW-1133">Transmembrane helix</keyword>
<dbReference type="Pfam" id="PF17853">
    <property type="entry name" value="GGDEF_2"/>
    <property type="match status" value="1"/>
</dbReference>